<feature type="transmembrane region" description="Helical" evidence="9">
    <location>
        <begin position="275"/>
        <end position="297"/>
    </location>
</feature>
<protein>
    <submittedName>
        <fullName evidence="10">Germination protein</fullName>
    </submittedName>
</protein>
<keyword evidence="3" id="KW-0813">Transport</keyword>
<sequence length="391" mass="44042">MSIYSNAKISVRQFAILIMIGTVGDSILIMPTITAASSKQDAWLSMLLAFFAGILTGGIFAAIANRLQRVSLYEAIRQRLGLWFGGFFFLLFIFSSFMCILTLLSEMSQFMTLQLMPETPVNAIILFFGAVIIIAYRYGIEAYARMGEILFPVMMGLFVLLVVLLMPQIKWPNMLPVMARGFLPIINGALPAYCTGFVEMAVLLMLVPYVEGNGKLTKHIQKGFIVGGIVLFLIVLLSVFVLGPALMETKYYPTFVLAQKIMIGHFFERIEAVMAFLWIITVFYKTLLHFFTLTTGLAQVFQLKESKMLTIPLGMILLVCTVMGTPNITTYNQILINYYPWFDLTFFLVLPLIMLFLIMAIKQKPPKVQGQQPKGQQNPQQPQGQQQPQKN</sequence>
<evidence type="ECO:0000256" key="7">
    <source>
        <dbReference type="ARBA" id="ARBA00023136"/>
    </source>
</evidence>
<comment type="subcellular location">
    <subcellularLocation>
        <location evidence="1">Membrane</location>
        <topology evidence="1">Multi-pass membrane protein</topology>
    </subcellularLocation>
</comment>
<feature type="transmembrane region" description="Helical" evidence="9">
    <location>
        <begin position="123"/>
        <end position="140"/>
    </location>
</feature>
<evidence type="ECO:0000256" key="2">
    <source>
        <dbReference type="ARBA" id="ARBA00007998"/>
    </source>
</evidence>
<keyword evidence="5 9" id="KW-0812">Transmembrane</keyword>
<evidence type="ECO:0000256" key="5">
    <source>
        <dbReference type="ARBA" id="ARBA00022692"/>
    </source>
</evidence>
<feature type="transmembrane region" description="Helical" evidence="9">
    <location>
        <begin position="189"/>
        <end position="211"/>
    </location>
</feature>
<feature type="transmembrane region" description="Helical" evidence="9">
    <location>
        <begin position="309"/>
        <end position="329"/>
    </location>
</feature>
<keyword evidence="6 9" id="KW-1133">Transmembrane helix</keyword>
<accession>A0ABQ6NPS5</accession>
<feature type="transmembrane region" description="Helical" evidence="9">
    <location>
        <begin position="149"/>
        <end position="169"/>
    </location>
</feature>
<evidence type="ECO:0000256" key="3">
    <source>
        <dbReference type="ARBA" id="ARBA00022448"/>
    </source>
</evidence>
<dbReference type="PANTHER" id="PTHR34975">
    <property type="entry name" value="SPORE GERMINATION PROTEIN A2"/>
    <property type="match status" value="1"/>
</dbReference>
<organism evidence="10 11">
    <name type="scientific">Paenibacillus glycanilyticus</name>
    <dbReference type="NCBI Taxonomy" id="126569"/>
    <lineage>
        <taxon>Bacteria</taxon>
        <taxon>Bacillati</taxon>
        <taxon>Bacillota</taxon>
        <taxon>Bacilli</taxon>
        <taxon>Bacillales</taxon>
        <taxon>Paenibacillaceae</taxon>
        <taxon>Paenibacillus</taxon>
    </lineage>
</organism>
<reference evidence="10 11" key="1">
    <citation type="submission" date="2023-05" db="EMBL/GenBank/DDBJ databases">
        <title>Draft genome of Paenibacillus sp. CCS26.</title>
        <authorList>
            <person name="Akita H."/>
            <person name="Shinto Y."/>
            <person name="Kimura Z."/>
        </authorList>
    </citation>
    <scope>NUCLEOTIDE SEQUENCE [LARGE SCALE GENOMIC DNA]</scope>
    <source>
        <strain evidence="10 11">CCS26</strain>
    </source>
</reference>
<evidence type="ECO:0000256" key="6">
    <source>
        <dbReference type="ARBA" id="ARBA00022989"/>
    </source>
</evidence>
<evidence type="ECO:0000313" key="11">
    <source>
        <dbReference type="Proteomes" id="UP001285921"/>
    </source>
</evidence>
<dbReference type="Gene3D" id="1.20.1740.10">
    <property type="entry name" value="Amino acid/polyamine transporter I"/>
    <property type="match status" value="1"/>
</dbReference>
<dbReference type="Pfam" id="PF03845">
    <property type="entry name" value="Spore_permease"/>
    <property type="match status" value="1"/>
</dbReference>
<feature type="region of interest" description="Disordered" evidence="8">
    <location>
        <begin position="367"/>
        <end position="391"/>
    </location>
</feature>
<dbReference type="PANTHER" id="PTHR34975:SF2">
    <property type="entry name" value="SPORE GERMINATION PROTEIN A2"/>
    <property type="match status" value="1"/>
</dbReference>
<evidence type="ECO:0000256" key="4">
    <source>
        <dbReference type="ARBA" id="ARBA00022544"/>
    </source>
</evidence>
<feature type="transmembrane region" description="Helical" evidence="9">
    <location>
        <begin position="223"/>
        <end position="247"/>
    </location>
</feature>
<dbReference type="RefSeq" id="WP_317981162.1">
    <property type="nucleotide sequence ID" value="NZ_BTCL01000017.1"/>
</dbReference>
<evidence type="ECO:0000256" key="9">
    <source>
        <dbReference type="SAM" id="Phobius"/>
    </source>
</evidence>
<keyword evidence="7 9" id="KW-0472">Membrane</keyword>
<feature type="transmembrane region" description="Helical" evidence="9">
    <location>
        <begin position="42"/>
        <end position="64"/>
    </location>
</feature>
<dbReference type="NCBIfam" id="TIGR00912">
    <property type="entry name" value="2A0309"/>
    <property type="match status" value="1"/>
</dbReference>
<proteinExistence type="inferred from homology"/>
<keyword evidence="11" id="KW-1185">Reference proteome</keyword>
<evidence type="ECO:0000313" key="10">
    <source>
        <dbReference type="EMBL" id="GMK47081.1"/>
    </source>
</evidence>
<feature type="transmembrane region" description="Helical" evidence="9">
    <location>
        <begin position="14"/>
        <end position="36"/>
    </location>
</feature>
<comment type="similarity">
    <text evidence="2">Belongs to the amino acid-polyamine-organocation (APC) superfamily. Spore germination protein (SGP) (TC 2.A.3.9) family.</text>
</comment>
<evidence type="ECO:0000256" key="8">
    <source>
        <dbReference type="SAM" id="MobiDB-lite"/>
    </source>
</evidence>
<comment type="caution">
    <text evidence="10">The sequence shown here is derived from an EMBL/GenBank/DDBJ whole genome shotgun (WGS) entry which is preliminary data.</text>
</comment>
<name>A0ABQ6NPS5_9BACL</name>
<feature type="transmembrane region" description="Helical" evidence="9">
    <location>
        <begin position="341"/>
        <end position="361"/>
    </location>
</feature>
<feature type="transmembrane region" description="Helical" evidence="9">
    <location>
        <begin position="80"/>
        <end position="103"/>
    </location>
</feature>
<evidence type="ECO:0000256" key="1">
    <source>
        <dbReference type="ARBA" id="ARBA00004141"/>
    </source>
</evidence>
<gene>
    <name evidence="10" type="ORF">PghCCS26_42110</name>
</gene>
<dbReference type="EMBL" id="BTCL01000017">
    <property type="protein sequence ID" value="GMK47081.1"/>
    <property type="molecule type" value="Genomic_DNA"/>
</dbReference>
<dbReference type="InterPro" id="IPR004761">
    <property type="entry name" value="Spore_GerAB"/>
</dbReference>
<keyword evidence="4" id="KW-0309">Germination</keyword>
<dbReference type="Proteomes" id="UP001285921">
    <property type="component" value="Unassembled WGS sequence"/>
</dbReference>